<name>A0A3D3R1X1_9PLAN</name>
<evidence type="ECO:0000256" key="1">
    <source>
        <dbReference type="SAM" id="Phobius"/>
    </source>
</evidence>
<accession>A0A3D3R1X1</accession>
<reference evidence="3 4" key="1">
    <citation type="journal article" date="2018" name="Nat. Biotechnol.">
        <title>A standardized bacterial taxonomy based on genome phylogeny substantially revises the tree of life.</title>
        <authorList>
            <person name="Parks D.H."/>
            <person name="Chuvochina M."/>
            <person name="Waite D.W."/>
            <person name="Rinke C."/>
            <person name="Skarshewski A."/>
            <person name="Chaumeil P.A."/>
            <person name="Hugenholtz P."/>
        </authorList>
    </citation>
    <scope>NUCLEOTIDE SEQUENCE [LARGE SCALE GENOMIC DNA]</scope>
    <source>
        <strain evidence="3">UBA9375</strain>
    </source>
</reference>
<dbReference type="Proteomes" id="UP000263642">
    <property type="component" value="Unassembled WGS sequence"/>
</dbReference>
<evidence type="ECO:0000259" key="2">
    <source>
        <dbReference type="Pfam" id="PF18902"/>
    </source>
</evidence>
<dbReference type="InterPro" id="IPR043717">
    <property type="entry name" value="DUF5658"/>
</dbReference>
<feature type="transmembrane region" description="Helical" evidence="1">
    <location>
        <begin position="100"/>
        <end position="119"/>
    </location>
</feature>
<keyword evidence="1" id="KW-0472">Membrane</keyword>
<feature type="transmembrane region" description="Helical" evidence="1">
    <location>
        <begin position="71"/>
        <end position="88"/>
    </location>
</feature>
<sequence length="126" mass="14473">MDETETDPQEKIERRSFWNHQLPLERESCIFILVNALDVFMTYLLLVTGNFRESNQLANYFIAGWGIKGMVYFKFTLVAVVTVIAQIVARKKMSTGRNLLNFGSLIVAGVVIYSFALFMRSGYLFK</sequence>
<keyword evidence="1" id="KW-0812">Transmembrane</keyword>
<dbReference type="EMBL" id="DQAY01000022">
    <property type="protein sequence ID" value="HCO22082.1"/>
    <property type="molecule type" value="Genomic_DNA"/>
</dbReference>
<feature type="domain" description="DUF5658" evidence="2">
    <location>
        <begin position="30"/>
        <end position="123"/>
    </location>
</feature>
<evidence type="ECO:0000313" key="4">
    <source>
        <dbReference type="Proteomes" id="UP000263642"/>
    </source>
</evidence>
<dbReference type="AlphaFoldDB" id="A0A3D3R1X1"/>
<proteinExistence type="predicted"/>
<keyword evidence="1" id="KW-1133">Transmembrane helix</keyword>
<protein>
    <recommendedName>
        <fullName evidence="2">DUF5658 domain-containing protein</fullName>
    </recommendedName>
</protein>
<dbReference type="Pfam" id="PF18902">
    <property type="entry name" value="DUF5658"/>
    <property type="match status" value="1"/>
</dbReference>
<feature type="transmembrane region" description="Helical" evidence="1">
    <location>
        <begin position="29"/>
        <end position="51"/>
    </location>
</feature>
<comment type="caution">
    <text evidence="3">The sequence shown here is derived from an EMBL/GenBank/DDBJ whole genome shotgun (WGS) entry which is preliminary data.</text>
</comment>
<gene>
    <name evidence="3" type="ORF">DIT97_03055</name>
</gene>
<organism evidence="3 4">
    <name type="scientific">Gimesia maris</name>
    <dbReference type="NCBI Taxonomy" id="122"/>
    <lineage>
        <taxon>Bacteria</taxon>
        <taxon>Pseudomonadati</taxon>
        <taxon>Planctomycetota</taxon>
        <taxon>Planctomycetia</taxon>
        <taxon>Planctomycetales</taxon>
        <taxon>Planctomycetaceae</taxon>
        <taxon>Gimesia</taxon>
    </lineage>
</organism>
<evidence type="ECO:0000313" key="3">
    <source>
        <dbReference type="EMBL" id="HCO22082.1"/>
    </source>
</evidence>